<dbReference type="AlphaFoldDB" id="A0A7J6DZR4"/>
<organism evidence="1 2">
    <name type="scientific">Cannabis sativa</name>
    <name type="common">Hemp</name>
    <name type="synonym">Marijuana</name>
    <dbReference type="NCBI Taxonomy" id="3483"/>
    <lineage>
        <taxon>Eukaryota</taxon>
        <taxon>Viridiplantae</taxon>
        <taxon>Streptophyta</taxon>
        <taxon>Embryophyta</taxon>
        <taxon>Tracheophyta</taxon>
        <taxon>Spermatophyta</taxon>
        <taxon>Magnoliopsida</taxon>
        <taxon>eudicotyledons</taxon>
        <taxon>Gunneridae</taxon>
        <taxon>Pentapetalae</taxon>
        <taxon>rosids</taxon>
        <taxon>fabids</taxon>
        <taxon>Rosales</taxon>
        <taxon>Cannabaceae</taxon>
        <taxon>Cannabis</taxon>
    </lineage>
</organism>
<protein>
    <submittedName>
        <fullName evidence="1">Uncharacterized protein</fullName>
    </submittedName>
</protein>
<reference evidence="1 2" key="1">
    <citation type="journal article" date="2020" name="bioRxiv">
        <title>Sequence and annotation of 42 cannabis genomes reveals extensive copy number variation in cannabinoid synthesis and pathogen resistance genes.</title>
        <authorList>
            <person name="Mckernan K.J."/>
            <person name="Helbert Y."/>
            <person name="Kane L.T."/>
            <person name="Ebling H."/>
            <person name="Zhang L."/>
            <person name="Liu B."/>
            <person name="Eaton Z."/>
            <person name="Mclaughlin S."/>
            <person name="Kingan S."/>
            <person name="Baybayan P."/>
            <person name="Concepcion G."/>
            <person name="Jordan M."/>
            <person name="Riva A."/>
            <person name="Barbazuk W."/>
            <person name="Harkins T."/>
        </authorList>
    </citation>
    <scope>NUCLEOTIDE SEQUENCE [LARGE SCALE GENOMIC DNA]</scope>
    <source>
        <strain evidence="2">cv. Jamaican Lion 4</strain>
        <tissue evidence="1">Leaf</tissue>
    </source>
</reference>
<proteinExistence type="predicted"/>
<evidence type="ECO:0000313" key="2">
    <source>
        <dbReference type="Proteomes" id="UP000583929"/>
    </source>
</evidence>
<dbReference type="Proteomes" id="UP000583929">
    <property type="component" value="Unassembled WGS sequence"/>
</dbReference>
<evidence type="ECO:0000313" key="1">
    <source>
        <dbReference type="EMBL" id="KAF4350939.1"/>
    </source>
</evidence>
<keyword evidence="2" id="KW-1185">Reference proteome</keyword>
<sequence>MGPFLCVEPPKTTPLATVTGPEAVSLVGLAVDHRILPLPASIATQPPPVVFVVDGFRVKFFISELAMLVYTLFSSVAAPQYPPPAAPPVTNKFIENI</sequence>
<accession>A0A7J6DZR4</accession>
<dbReference type="EMBL" id="JAATIQ010000579">
    <property type="protein sequence ID" value="KAF4350939.1"/>
    <property type="molecule type" value="Genomic_DNA"/>
</dbReference>
<name>A0A7J6DZR4_CANSA</name>
<comment type="caution">
    <text evidence="1">The sequence shown here is derived from an EMBL/GenBank/DDBJ whole genome shotgun (WGS) entry which is preliminary data.</text>
</comment>
<gene>
    <name evidence="1" type="ORF">G4B88_029105</name>
</gene>